<evidence type="ECO:0000313" key="3">
    <source>
        <dbReference type="Proteomes" id="UP000053105"/>
    </source>
</evidence>
<dbReference type="EMBL" id="KQ435737">
    <property type="protein sequence ID" value="KOX76970.1"/>
    <property type="molecule type" value="Genomic_DNA"/>
</dbReference>
<organism evidence="2 3">
    <name type="scientific">Melipona quadrifasciata</name>
    <dbReference type="NCBI Taxonomy" id="166423"/>
    <lineage>
        <taxon>Eukaryota</taxon>
        <taxon>Metazoa</taxon>
        <taxon>Ecdysozoa</taxon>
        <taxon>Arthropoda</taxon>
        <taxon>Hexapoda</taxon>
        <taxon>Insecta</taxon>
        <taxon>Pterygota</taxon>
        <taxon>Neoptera</taxon>
        <taxon>Endopterygota</taxon>
        <taxon>Hymenoptera</taxon>
        <taxon>Apocrita</taxon>
        <taxon>Aculeata</taxon>
        <taxon>Apoidea</taxon>
        <taxon>Anthophila</taxon>
        <taxon>Apidae</taxon>
        <taxon>Melipona</taxon>
    </lineage>
</organism>
<dbReference type="Proteomes" id="UP000053105">
    <property type="component" value="Unassembled WGS sequence"/>
</dbReference>
<feature type="region of interest" description="Disordered" evidence="1">
    <location>
        <begin position="110"/>
        <end position="156"/>
    </location>
</feature>
<accession>A0A0M9A4B6</accession>
<feature type="region of interest" description="Disordered" evidence="1">
    <location>
        <begin position="332"/>
        <end position="359"/>
    </location>
</feature>
<reference evidence="2 3" key="1">
    <citation type="submission" date="2015-07" db="EMBL/GenBank/DDBJ databases">
        <title>The genome of Melipona quadrifasciata.</title>
        <authorList>
            <person name="Pan H."/>
            <person name="Kapheim K."/>
        </authorList>
    </citation>
    <scope>NUCLEOTIDE SEQUENCE [LARGE SCALE GENOMIC DNA]</scope>
    <source>
        <strain evidence="2">0111107301</strain>
        <tissue evidence="2">Whole body</tissue>
    </source>
</reference>
<name>A0A0M9A4B6_9HYME</name>
<feature type="compositionally biased region" description="Basic and acidic residues" evidence="1">
    <location>
        <begin position="180"/>
        <end position="192"/>
    </location>
</feature>
<dbReference type="AlphaFoldDB" id="A0A0M9A4B6"/>
<keyword evidence="3" id="KW-1185">Reference proteome</keyword>
<feature type="region of interest" description="Disordered" evidence="1">
    <location>
        <begin position="180"/>
        <end position="206"/>
    </location>
</feature>
<feature type="compositionally biased region" description="Polar residues" evidence="1">
    <location>
        <begin position="129"/>
        <end position="153"/>
    </location>
</feature>
<protein>
    <submittedName>
        <fullName evidence="2">Uncharacterized protein</fullName>
    </submittedName>
</protein>
<sequence>MERRQAQDKEEEDLDEKVEVQTIGLKRGAAFSTGCGNGQQKRAPDSFIIENNCQADYKRSNEQQLRFELSDDGVILPSASSVKRAREGKLPRRCLSADAIKKLHKDGGWGRQCNRGLVSSPPDSDSPFGANSQPNPEQSSLATTVSTGTSERTNAGMYGMLKPIPVVPENAANLRAIAKELSERNSPKEMNSRKRIPARNADGAKDGKAQLGDLETLSKSHFCFDSSCISGKLHGWSGPKVAAKPKILSQLMQSDYSAERSSIPPQTTSNSAFSKTDWTENEFARRLVRGRPQGSFVTRRIRRRAIFRRRDLGEAERAAVFKRIAEATSIKHGLSRIPEEGKPPNTNAFPAKRLSLGGD</sequence>
<evidence type="ECO:0000313" key="2">
    <source>
        <dbReference type="EMBL" id="KOX76970.1"/>
    </source>
</evidence>
<proteinExistence type="predicted"/>
<evidence type="ECO:0000256" key="1">
    <source>
        <dbReference type="SAM" id="MobiDB-lite"/>
    </source>
</evidence>
<gene>
    <name evidence="2" type="ORF">WN51_10826</name>
</gene>